<keyword evidence="4 10" id="KW-1133">Transmembrane helix</keyword>
<evidence type="ECO:0000256" key="7">
    <source>
        <dbReference type="ARBA" id="ARBA00023170"/>
    </source>
</evidence>
<evidence type="ECO:0000256" key="9">
    <source>
        <dbReference type="RuleBase" id="RU000688"/>
    </source>
</evidence>
<dbReference type="PRINTS" id="PR00237">
    <property type="entry name" value="GPCRRHODOPSN"/>
</dbReference>
<dbReference type="PRINTS" id="PR01012">
    <property type="entry name" value="NRPEPTIDEYR"/>
</dbReference>
<evidence type="ECO:0000256" key="1">
    <source>
        <dbReference type="ARBA" id="ARBA00004141"/>
    </source>
</evidence>
<protein>
    <recommendedName>
        <fullName evidence="11">G-protein coupled receptors family 1 profile domain-containing protein</fullName>
    </recommendedName>
</protein>
<evidence type="ECO:0000313" key="12">
    <source>
        <dbReference type="EMBL" id="KAK6760521.1"/>
    </source>
</evidence>
<name>A0ABR1ECY7_NECAM</name>
<organism evidence="12 13">
    <name type="scientific">Necator americanus</name>
    <name type="common">Human hookworm</name>
    <dbReference type="NCBI Taxonomy" id="51031"/>
    <lineage>
        <taxon>Eukaryota</taxon>
        <taxon>Metazoa</taxon>
        <taxon>Ecdysozoa</taxon>
        <taxon>Nematoda</taxon>
        <taxon>Chromadorea</taxon>
        <taxon>Rhabditida</taxon>
        <taxon>Rhabditina</taxon>
        <taxon>Rhabditomorpha</taxon>
        <taxon>Strongyloidea</taxon>
        <taxon>Ancylostomatidae</taxon>
        <taxon>Bunostominae</taxon>
        <taxon>Necator</taxon>
    </lineage>
</organism>
<feature type="transmembrane region" description="Helical" evidence="10">
    <location>
        <begin position="72"/>
        <end position="93"/>
    </location>
</feature>
<accession>A0ABR1ECY7</accession>
<keyword evidence="13" id="KW-1185">Reference proteome</keyword>
<evidence type="ECO:0000259" key="11">
    <source>
        <dbReference type="PROSITE" id="PS50262"/>
    </source>
</evidence>
<evidence type="ECO:0000256" key="6">
    <source>
        <dbReference type="ARBA" id="ARBA00023136"/>
    </source>
</evidence>
<gene>
    <name evidence="12" type="primary">Necator_chrX.g21999</name>
    <name evidence="12" type="ORF">RB195_021838</name>
</gene>
<evidence type="ECO:0000256" key="10">
    <source>
        <dbReference type="SAM" id="Phobius"/>
    </source>
</evidence>
<sequence length="378" mass="43599">METLSNDTLLMVQQATNYVNTCRIKNNLMDILAVRVLMLLLYCTVFVVAVSGNFLVVYVVMNNKRMQTVTNIFITNLAISDLLVNFTSLWLTPMYTYVGHWIWGGWLCHGLPLFQGTSIFISTLTLMAIAMDRYFVIVHHSSSLNINDRMSMRTCILVVTLIWLLSLLLVMPYAYHMRLTFIKEPCNFWVCSEYWSMRRIKSIYGVIVMALQSFYLVDYSDLRAISSFTEWTNNAALGYTLLVVESITNQLSLGMKYAFFGSQEKKYYFDCREGFVKAIPFLRSKVKPNGRVRVLTEKTDGFTKSSIGRHVADHCSFSVNEPNLQVHKHQRLEEKKKDEEQSSFVLSPDTEKVEILLVDGVDTKKITDESEMHDNYLL</sequence>
<dbReference type="PANTHER" id="PTHR24235:SF29">
    <property type="entry name" value="GH23382P"/>
    <property type="match status" value="1"/>
</dbReference>
<comment type="caution">
    <text evidence="12">The sequence shown here is derived from an EMBL/GenBank/DDBJ whole genome shotgun (WGS) entry which is preliminary data.</text>
</comment>
<evidence type="ECO:0000256" key="5">
    <source>
        <dbReference type="ARBA" id="ARBA00023040"/>
    </source>
</evidence>
<comment type="similarity">
    <text evidence="2 9">Belongs to the G-protein coupled receptor 1 family.</text>
</comment>
<evidence type="ECO:0000256" key="8">
    <source>
        <dbReference type="ARBA" id="ARBA00023224"/>
    </source>
</evidence>
<dbReference type="SUPFAM" id="SSF81321">
    <property type="entry name" value="Family A G protein-coupled receptor-like"/>
    <property type="match status" value="1"/>
</dbReference>
<dbReference type="Proteomes" id="UP001303046">
    <property type="component" value="Unassembled WGS sequence"/>
</dbReference>
<dbReference type="PROSITE" id="PS00237">
    <property type="entry name" value="G_PROTEIN_RECEP_F1_1"/>
    <property type="match status" value="1"/>
</dbReference>
<dbReference type="PANTHER" id="PTHR24235">
    <property type="entry name" value="NEUROPEPTIDE Y RECEPTOR"/>
    <property type="match status" value="1"/>
</dbReference>
<evidence type="ECO:0000313" key="13">
    <source>
        <dbReference type="Proteomes" id="UP001303046"/>
    </source>
</evidence>
<comment type="subcellular location">
    <subcellularLocation>
        <location evidence="1">Membrane</location>
        <topology evidence="1">Multi-pass membrane protein</topology>
    </subcellularLocation>
</comment>
<feature type="transmembrane region" description="Helical" evidence="10">
    <location>
        <begin position="113"/>
        <end position="135"/>
    </location>
</feature>
<keyword evidence="6 10" id="KW-0472">Membrane</keyword>
<reference evidence="12 13" key="1">
    <citation type="submission" date="2023-08" db="EMBL/GenBank/DDBJ databases">
        <title>A Necator americanus chromosomal reference genome.</title>
        <authorList>
            <person name="Ilik V."/>
            <person name="Petrzelkova K.J."/>
            <person name="Pardy F."/>
            <person name="Fuh T."/>
            <person name="Niatou-Singa F.S."/>
            <person name="Gouil Q."/>
            <person name="Baker L."/>
            <person name="Ritchie M.E."/>
            <person name="Jex A.R."/>
            <person name="Gazzola D."/>
            <person name="Li H."/>
            <person name="Toshio Fujiwara R."/>
            <person name="Zhan B."/>
            <person name="Aroian R.V."/>
            <person name="Pafco B."/>
            <person name="Schwarz E.M."/>
        </authorList>
    </citation>
    <scope>NUCLEOTIDE SEQUENCE [LARGE SCALE GENOMIC DNA]</scope>
    <source>
        <strain evidence="12 13">Aroian</strain>
        <tissue evidence="12">Whole animal</tissue>
    </source>
</reference>
<dbReference type="PROSITE" id="PS50262">
    <property type="entry name" value="G_PROTEIN_RECEP_F1_2"/>
    <property type="match status" value="1"/>
</dbReference>
<dbReference type="EMBL" id="JAVFWL010000006">
    <property type="protein sequence ID" value="KAK6760521.1"/>
    <property type="molecule type" value="Genomic_DNA"/>
</dbReference>
<feature type="transmembrane region" description="Helical" evidence="10">
    <location>
        <begin position="155"/>
        <end position="175"/>
    </location>
</feature>
<evidence type="ECO:0000256" key="4">
    <source>
        <dbReference type="ARBA" id="ARBA00022989"/>
    </source>
</evidence>
<feature type="transmembrane region" description="Helical" evidence="10">
    <location>
        <begin position="36"/>
        <end position="60"/>
    </location>
</feature>
<dbReference type="InterPro" id="IPR000611">
    <property type="entry name" value="NPY_rcpt"/>
</dbReference>
<evidence type="ECO:0000256" key="2">
    <source>
        <dbReference type="ARBA" id="ARBA00010663"/>
    </source>
</evidence>
<keyword evidence="7 9" id="KW-0675">Receptor</keyword>
<dbReference type="Pfam" id="PF00001">
    <property type="entry name" value="7tm_1"/>
    <property type="match status" value="1"/>
</dbReference>
<feature type="domain" description="G-protein coupled receptors family 1 profile" evidence="11">
    <location>
        <begin position="52"/>
        <end position="216"/>
    </location>
</feature>
<keyword evidence="8 9" id="KW-0807">Transducer</keyword>
<dbReference type="InterPro" id="IPR000276">
    <property type="entry name" value="GPCR_Rhodpsn"/>
</dbReference>
<keyword evidence="3 9" id="KW-0812">Transmembrane</keyword>
<keyword evidence="5 9" id="KW-0297">G-protein coupled receptor</keyword>
<evidence type="ECO:0000256" key="3">
    <source>
        <dbReference type="ARBA" id="ARBA00022692"/>
    </source>
</evidence>
<dbReference type="Gene3D" id="1.20.1070.10">
    <property type="entry name" value="Rhodopsin 7-helix transmembrane proteins"/>
    <property type="match status" value="1"/>
</dbReference>
<proteinExistence type="inferred from homology"/>
<dbReference type="InterPro" id="IPR017452">
    <property type="entry name" value="GPCR_Rhodpsn_7TM"/>
</dbReference>